<evidence type="ECO:0000259" key="8">
    <source>
        <dbReference type="PROSITE" id="PS51065"/>
    </source>
</evidence>
<dbReference type="OrthoDB" id="6078042at2759"/>
<evidence type="ECO:0000259" key="7">
    <source>
        <dbReference type="PROSITE" id="PS50089"/>
    </source>
</evidence>
<evidence type="ECO:0000313" key="10">
    <source>
        <dbReference type="Proteomes" id="UP000287033"/>
    </source>
</evidence>
<dbReference type="InterPro" id="IPR043136">
    <property type="entry name" value="B30.2/SPRY_sf"/>
</dbReference>
<reference evidence="9 10" key="1">
    <citation type="journal article" date="2018" name="Nat. Ecol. Evol.">
        <title>Shark genomes provide insights into elasmobranch evolution and the origin of vertebrates.</title>
        <authorList>
            <person name="Hara Y"/>
            <person name="Yamaguchi K"/>
            <person name="Onimaru K"/>
            <person name="Kadota M"/>
            <person name="Koyanagi M"/>
            <person name="Keeley SD"/>
            <person name="Tatsumi K"/>
            <person name="Tanaka K"/>
            <person name="Motone F"/>
            <person name="Kageyama Y"/>
            <person name="Nozu R"/>
            <person name="Adachi N"/>
            <person name="Nishimura O"/>
            <person name="Nakagawa R"/>
            <person name="Tanegashima C"/>
            <person name="Kiyatake I"/>
            <person name="Matsumoto R"/>
            <person name="Murakumo K"/>
            <person name="Nishida K"/>
            <person name="Terakita A"/>
            <person name="Kuratani S"/>
            <person name="Sato K"/>
            <person name="Hyodo S Kuraku.S."/>
        </authorList>
    </citation>
    <scope>NUCLEOTIDE SEQUENCE [LARGE SCALE GENOMIC DNA]</scope>
</reference>
<dbReference type="Gene3D" id="3.30.40.10">
    <property type="entry name" value="Zinc/RING finger domain, C3HC4 (zinc finger)"/>
    <property type="match status" value="1"/>
</dbReference>
<dbReference type="Proteomes" id="UP000287033">
    <property type="component" value="Unassembled WGS sequence"/>
</dbReference>
<comment type="caution">
    <text evidence="9">The sequence shown here is derived from an EMBL/GenBank/DDBJ whole genome shotgun (WGS) entry which is preliminary data.</text>
</comment>
<dbReference type="GO" id="GO:0008270">
    <property type="term" value="F:zinc ion binding"/>
    <property type="evidence" value="ECO:0007669"/>
    <property type="project" value="UniProtKB-KW"/>
</dbReference>
<sequence>MGISCIKHNPREYEQRNKPRSANGKKPNHLQTQAPSLSPLFFHPYTKGSQIKMDSSHHCAGRKSGFCNGITFTNRPVLIQEKVRLKITKTEESWQGGMRLGCTIFDPSLMHPDALPKFVCPDLEEAHGFWVSALPQQCIQEGSVISFWVNSQGHFLYSVNEGREYLLMKGLLVSWPLWVIIDVYGTTQEVQLLDPSMTCVSQNKSAPQPSLPVRVNKPQTSSSCTSTSCTPPPKDTSGSSSSVPKVSSTTPPQGPASVDEECIVCCSCRVDSVLYRCGHMCVCYSCGQKLLSKNSKCPICRQPIKEIIKTYRS</sequence>
<evidence type="ECO:0000256" key="6">
    <source>
        <dbReference type="SAM" id="MobiDB-lite"/>
    </source>
</evidence>
<keyword evidence="3 5" id="KW-0863">Zinc-finger</keyword>
<dbReference type="InterPro" id="IPR001841">
    <property type="entry name" value="Znf_RING"/>
</dbReference>
<evidence type="ECO:0000256" key="2">
    <source>
        <dbReference type="ARBA" id="ARBA00022737"/>
    </source>
</evidence>
<keyword evidence="1" id="KW-0479">Metal-binding</keyword>
<keyword evidence="2" id="KW-0677">Repeat</keyword>
<feature type="region of interest" description="Disordered" evidence="6">
    <location>
        <begin position="1"/>
        <end position="35"/>
    </location>
</feature>
<dbReference type="InterPro" id="IPR006573">
    <property type="entry name" value="NHR_dom"/>
</dbReference>
<dbReference type="OMA" id="CHCCAER"/>
<dbReference type="SUPFAM" id="SSF57850">
    <property type="entry name" value="RING/U-box"/>
    <property type="match status" value="1"/>
</dbReference>
<dbReference type="PROSITE" id="PS51065">
    <property type="entry name" value="NHR"/>
    <property type="match status" value="1"/>
</dbReference>
<dbReference type="CDD" id="cd16647">
    <property type="entry name" value="mRING-HC-C3HC5_NEU1"/>
    <property type="match status" value="1"/>
</dbReference>
<dbReference type="InterPro" id="IPR037962">
    <property type="entry name" value="Neuralized"/>
</dbReference>
<evidence type="ECO:0000256" key="1">
    <source>
        <dbReference type="ARBA" id="ARBA00022723"/>
    </source>
</evidence>
<dbReference type="EMBL" id="BEZZ01000413">
    <property type="protein sequence ID" value="GCC32121.1"/>
    <property type="molecule type" value="Genomic_DNA"/>
</dbReference>
<evidence type="ECO:0000256" key="5">
    <source>
        <dbReference type="PROSITE-ProRule" id="PRU00175"/>
    </source>
</evidence>
<evidence type="ECO:0000256" key="4">
    <source>
        <dbReference type="ARBA" id="ARBA00022833"/>
    </source>
</evidence>
<dbReference type="STRING" id="137246.A0A401SP18"/>
<feature type="domain" description="NHR" evidence="8">
    <location>
        <begin position="39"/>
        <end position="195"/>
    </location>
</feature>
<protein>
    <recommendedName>
        <fullName evidence="11">RING-type domain-containing protein</fullName>
    </recommendedName>
</protein>
<proteinExistence type="predicted"/>
<evidence type="ECO:0000313" key="9">
    <source>
        <dbReference type="EMBL" id="GCC32121.1"/>
    </source>
</evidence>
<evidence type="ECO:0008006" key="11">
    <source>
        <dbReference type="Google" id="ProtNLM"/>
    </source>
</evidence>
<dbReference type="FunFam" id="2.60.120.920:FF:000005">
    <property type="entry name" value="Putative E3 ubiquitin-protein ligase NEURL1B"/>
    <property type="match status" value="1"/>
</dbReference>
<dbReference type="GO" id="GO:0061630">
    <property type="term" value="F:ubiquitin protein ligase activity"/>
    <property type="evidence" value="ECO:0007669"/>
    <property type="project" value="TreeGrafter"/>
</dbReference>
<dbReference type="PROSITE" id="PS50089">
    <property type="entry name" value="ZF_RING_2"/>
    <property type="match status" value="1"/>
</dbReference>
<accession>A0A401SP18</accession>
<dbReference type="InterPro" id="IPR013083">
    <property type="entry name" value="Znf_RING/FYVE/PHD"/>
</dbReference>
<feature type="compositionally biased region" description="Low complexity" evidence="6">
    <location>
        <begin position="220"/>
        <end position="251"/>
    </location>
</feature>
<gene>
    <name evidence="9" type="ORF">chiPu_0010581</name>
</gene>
<dbReference type="AlphaFoldDB" id="A0A401SP18"/>
<feature type="region of interest" description="Disordered" evidence="6">
    <location>
        <begin position="203"/>
        <end position="258"/>
    </location>
</feature>
<feature type="domain" description="RING-type" evidence="7">
    <location>
        <begin position="262"/>
        <end position="301"/>
    </location>
</feature>
<dbReference type="SMART" id="SM00588">
    <property type="entry name" value="NEUZ"/>
    <property type="match status" value="1"/>
</dbReference>
<organism evidence="9 10">
    <name type="scientific">Chiloscyllium punctatum</name>
    <name type="common">Brownbanded bambooshark</name>
    <name type="synonym">Hemiscyllium punctatum</name>
    <dbReference type="NCBI Taxonomy" id="137246"/>
    <lineage>
        <taxon>Eukaryota</taxon>
        <taxon>Metazoa</taxon>
        <taxon>Chordata</taxon>
        <taxon>Craniata</taxon>
        <taxon>Vertebrata</taxon>
        <taxon>Chondrichthyes</taxon>
        <taxon>Elasmobranchii</taxon>
        <taxon>Galeomorphii</taxon>
        <taxon>Galeoidea</taxon>
        <taxon>Orectolobiformes</taxon>
        <taxon>Hemiscylliidae</taxon>
        <taxon>Chiloscyllium</taxon>
    </lineage>
</organism>
<dbReference type="Pfam" id="PF07177">
    <property type="entry name" value="Neuralized"/>
    <property type="match status" value="1"/>
</dbReference>
<evidence type="ECO:0000256" key="3">
    <source>
        <dbReference type="ARBA" id="ARBA00022771"/>
    </source>
</evidence>
<dbReference type="Pfam" id="PF13920">
    <property type="entry name" value="zf-C3HC4_3"/>
    <property type="match status" value="1"/>
</dbReference>
<keyword evidence="10" id="KW-1185">Reference proteome</keyword>
<dbReference type="Gene3D" id="2.60.120.920">
    <property type="match status" value="1"/>
</dbReference>
<dbReference type="PANTHER" id="PTHR12429:SF9">
    <property type="entry name" value="E3 UBIQUITIN-PROTEIN LIGASE NEURL3"/>
    <property type="match status" value="1"/>
</dbReference>
<name>A0A401SP18_CHIPU</name>
<dbReference type="PANTHER" id="PTHR12429">
    <property type="entry name" value="NEURALIZED"/>
    <property type="match status" value="1"/>
</dbReference>
<keyword evidence="4" id="KW-0862">Zinc</keyword>